<accession>A0A1Y2FGA9</accession>
<dbReference type="EMBL" id="MCGR01000021">
    <property type="protein sequence ID" value="ORY82326.1"/>
    <property type="molecule type" value="Genomic_DNA"/>
</dbReference>
<evidence type="ECO:0000256" key="1">
    <source>
        <dbReference type="SAM" id="MobiDB-lite"/>
    </source>
</evidence>
<feature type="compositionally biased region" description="Polar residues" evidence="1">
    <location>
        <begin position="321"/>
        <end position="335"/>
    </location>
</feature>
<evidence type="ECO:0000256" key="2">
    <source>
        <dbReference type="SAM" id="Phobius"/>
    </source>
</evidence>
<reference evidence="4 5" key="1">
    <citation type="submission" date="2016-07" db="EMBL/GenBank/DDBJ databases">
        <title>Pervasive Adenine N6-methylation of Active Genes in Fungi.</title>
        <authorList>
            <consortium name="DOE Joint Genome Institute"/>
            <person name="Mondo S.J."/>
            <person name="Dannebaum R.O."/>
            <person name="Kuo R.C."/>
            <person name="Labutti K."/>
            <person name="Haridas S."/>
            <person name="Kuo A."/>
            <person name="Salamov A."/>
            <person name="Ahrendt S.R."/>
            <person name="Lipzen A."/>
            <person name="Sullivan W."/>
            <person name="Andreopoulos W.B."/>
            <person name="Clum A."/>
            <person name="Lindquist E."/>
            <person name="Daum C."/>
            <person name="Ramamoorthy G.K."/>
            <person name="Gryganskyi A."/>
            <person name="Culley D."/>
            <person name="Magnuson J.K."/>
            <person name="James T.Y."/>
            <person name="O'Malley M.A."/>
            <person name="Stajich J.E."/>
            <person name="Spatafora J.W."/>
            <person name="Visel A."/>
            <person name="Grigoriev I.V."/>
        </authorList>
    </citation>
    <scope>NUCLEOTIDE SEQUENCE [LARGE SCALE GENOMIC DNA]</scope>
    <source>
        <strain evidence="4 5">62-1032</strain>
    </source>
</reference>
<feature type="compositionally biased region" description="Low complexity" evidence="1">
    <location>
        <begin position="259"/>
        <end position="281"/>
    </location>
</feature>
<feature type="transmembrane region" description="Helical" evidence="2">
    <location>
        <begin position="168"/>
        <end position="191"/>
    </location>
</feature>
<name>A0A1Y2FGA9_9BASI</name>
<feature type="chain" id="PRO_5012530913" description="Mid2 domain-containing protein" evidence="3">
    <location>
        <begin position="21"/>
        <end position="446"/>
    </location>
</feature>
<comment type="caution">
    <text evidence="4">The sequence shown here is derived from an EMBL/GenBank/DDBJ whole genome shotgun (WGS) entry which is preliminary data.</text>
</comment>
<evidence type="ECO:0000313" key="5">
    <source>
        <dbReference type="Proteomes" id="UP000193467"/>
    </source>
</evidence>
<evidence type="ECO:0000256" key="3">
    <source>
        <dbReference type="SAM" id="SignalP"/>
    </source>
</evidence>
<evidence type="ECO:0000313" key="4">
    <source>
        <dbReference type="EMBL" id="ORY82326.1"/>
    </source>
</evidence>
<evidence type="ECO:0008006" key="6">
    <source>
        <dbReference type="Google" id="ProtNLM"/>
    </source>
</evidence>
<organism evidence="4 5">
    <name type="scientific">Leucosporidium creatinivorum</name>
    <dbReference type="NCBI Taxonomy" id="106004"/>
    <lineage>
        <taxon>Eukaryota</taxon>
        <taxon>Fungi</taxon>
        <taxon>Dikarya</taxon>
        <taxon>Basidiomycota</taxon>
        <taxon>Pucciniomycotina</taxon>
        <taxon>Microbotryomycetes</taxon>
        <taxon>Leucosporidiales</taxon>
        <taxon>Leucosporidium</taxon>
    </lineage>
</organism>
<gene>
    <name evidence="4" type="ORF">BCR35DRAFT_352167</name>
</gene>
<keyword evidence="2" id="KW-0812">Transmembrane</keyword>
<keyword evidence="2" id="KW-1133">Transmembrane helix</keyword>
<feature type="region of interest" description="Disordered" evidence="1">
    <location>
        <begin position="217"/>
        <end position="359"/>
    </location>
</feature>
<proteinExistence type="predicted"/>
<dbReference type="Proteomes" id="UP000193467">
    <property type="component" value="Unassembled WGS sequence"/>
</dbReference>
<dbReference type="InParanoid" id="A0A1Y2FGA9"/>
<dbReference type="STRING" id="106004.A0A1Y2FGA9"/>
<dbReference type="AlphaFoldDB" id="A0A1Y2FGA9"/>
<protein>
    <recommendedName>
        <fullName evidence="6">Mid2 domain-containing protein</fullName>
    </recommendedName>
</protein>
<keyword evidence="3" id="KW-0732">Signal</keyword>
<feature type="signal peptide" evidence="3">
    <location>
        <begin position="1"/>
        <end position="20"/>
    </location>
</feature>
<dbReference type="PROSITE" id="PS51257">
    <property type="entry name" value="PROKAR_LIPOPROTEIN"/>
    <property type="match status" value="1"/>
</dbReference>
<sequence length="446" mass="46881">MRRPVLLFLCISLAWTLACATAIGTDGERRLWQRQLASTSAKFTLVQTAATTSADTAAAVRTTAVTSAAVDETTTGASTPSSSIAETVSSELPASSSAVAPTTSVPASASSEAVVASSRTARQLSAAQSSIALSSISASSASASSASAKASAAAAKAESSFLQPGNRLFPVAVLMFIAIGIIGIMIGIFIIKKCCHRRRFADPRDYAVDSDWEKRAGSPTQQVGLLDSPDSFNSDEKSGAWNQQDAGMRMNKGGLNFVPQPYQQPSHSAASPPRSSNSTRAHQTHRRTATIILPPTPAVIHTPTRQPSHPPHSLRPSSPLTLNRTSSPSVGNATPPSRIHRVPVPTFDEASNHARSRSLATTRSLPLIPPPIPMKRPFPPVPAAAGRERHQRAATIAVLPHQPKDGSGLRYLYGERSSSRAVNDLDLAGHGTFGRRMGSAEGRVLG</sequence>
<keyword evidence="5" id="KW-1185">Reference proteome</keyword>
<keyword evidence="2" id="KW-0472">Membrane</keyword>